<dbReference type="EMBL" id="BSOB01000003">
    <property type="protein sequence ID" value="GLQ91196.1"/>
    <property type="molecule type" value="Genomic_DNA"/>
</dbReference>
<dbReference type="PROSITE" id="PS51257">
    <property type="entry name" value="PROKAR_LIPOPROTEIN"/>
    <property type="match status" value="1"/>
</dbReference>
<keyword evidence="3" id="KW-1185">Reference proteome</keyword>
<evidence type="ECO:0000313" key="3">
    <source>
        <dbReference type="Proteomes" id="UP001156670"/>
    </source>
</evidence>
<feature type="signal peptide" evidence="1">
    <location>
        <begin position="1"/>
        <end position="24"/>
    </location>
</feature>
<evidence type="ECO:0000256" key="1">
    <source>
        <dbReference type="SAM" id="SignalP"/>
    </source>
</evidence>
<organism evidence="2 3">
    <name type="scientific">Dyella acidisoli</name>
    <dbReference type="NCBI Taxonomy" id="1867834"/>
    <lineage>
        <taxon>Bacteria</taxon>
        <taxon>Pseudomonadati</taxon>
        <taxon>Pseudomonadota</taxon>
        <taxon>Gammaproteobacteria</taxon>
        <taxon>Lysobacterales</taxon>
        <taxon>Rhodanobacteraceae</taxon>
        <taxon>Dyella</taxon>
    </lineage>
</organism>
<dbReference type="RefSeq" id="WP_284318975.1">
    <property type="nucleotide sequence ID" value="NZ_BSOB01000003.1"/>
</dbReference>
<name>A0ABQ5XHM5_9GAMM</name>
<gene>
    <name evidence="2" type="ORF">GCM10007901_01460</name>
</gene>
<sequence length="175" mass="19165">MRKLNLVFALTTTLLSCLNAPSFAADAPPPASLCTATEKTYLSCETENHKILSLCGALPNALQYRFGRPSRVELRYPEDASKGTSTMAYARDVEGNDDSSDLNFTHGSYHYQIFDLRHSHGDRYTGVIAQGKDQVEHKVVCTSKVQGNLDEVGKYLKCDPNDPFNGGTEDGCHGS</sequence>
<comment type="caution">
    <text evidence="2">The sequence shown here is derived from an EMBL/GenBank/DDBJ whole genome shotgun (WGS) entry which is preliminary data.</text>
</comment>
<dbReference type="Proteomes" id="UP001156670">
    <property type="component" value="Unassembled WGS sequence"/>
</dbReference>
<evidence type="ECO:0000313" key="2">
    <source>
        <dbReference type="EMBL" id="GLQ91196.1"/>
    </source>
</evidence>
<protein>
    <submittedName>
        <fullName evidence="2">Uncharacterized protein</fullName>
    </submittedName>
</protein>
<proteinExistence type="predicted"/>
<accession>A0ABQ5XHM5</accession>
<keyword evidence="1" id="KW-0732">Signal</keyword>
<reference evidence="3" key="1">
    <citation type="journal article" date="2019" name="Int. J. Syst. Evol. Microbiol.">
        <title>The Global Catalogue of Microorganisms (GCM) 10K type strain sequencing project: providing services to taxonomists for standard genome sequencing and annotation.</title>
        <authorList>
            <consortium name="The Broad Institute Genomics Platform"/>
            <consortium name="The Broad Institute Genome Sequencing Center for Infectious Disease"/>
            <person name="Wu L."/>
            <person name="Ma J."/>
        </authorList>
    </citation>
    <scope>NUCLEOTIDE SEQUENCE [LARGE SCALE GENOMIC DNA]</scope>
    <source>
        <strain evidence="3">NBRC 111980</strain>
    </source>
</reference>
<feature type="chain" id="PRO_5045905751" evidence="1">
    <location>
        <begin position="25"/>
        <end position="175"/>
    </location>
</feature>